<keyword evidence="6" id="KW-1185">Reference proteome</keyword>
<gene>
    <name evidence="5" type="ORF">MNEG_4768</name>
</gene>
<dbReference type="SUPFAM" id="SSF54001">
    <property type="entry name" value="Cysteine proteinases"/>
    <property type="match status" value="1"/>
</dbReference>
<dbReference type="STRING" id="145388.A0A0D2NCZ5"/>
<protein>
    <recommendedName>
        <fullName evidence="4">Peptidase C1A papain C-terminal domain-containing protein</fullName>
    </recommendedName>
</protein>
<dbReference type="Gene3D" id="3.90.70.10">
    <property type="entry name" value="Cysteine proteinases"/>
    <property type="match status" value="1"/>
</dbReference>
<keyword evidence="3" id="KW-0732">Signal</keyword>
<dbReference type="Pfam" id="PF08246">
    <property type="entry name" value="Inhibitor_I29"/>
    <property type="match status" value="1"/>
</dbReference>
<dbReference type="InterPro" id="IPR038765">
    <property type="entry name" value="Papain-like_cys_pep_sf"/>
</dbReference>
<accession>A0A0D2NCZ5</accession>
<organism evidence="5 6">
    <name type="scientific">Monoraphidium neglectum</name>
    <dbReference type="NCBI Taxonomy" id="145388"/>
    <lineage>
        <taxon>Eukaryota</taxon>
        <taxon>Viridiplantae</taxon>
        <taxon>Chlorophyta</taxon>
        <taxon>core chlorophytes</taxon>
        <taxon>Chlorophyceae</taxon>
        <taxon>CS clade</taxon>
        <taxon>Sphaeropleales</taxon>
        <taxon>Selenastraceae</taxon>
        <taxon>Monoraphidium</taxon>
    </lineage>
</organism>
<dbReference type="EMBL" id="KK100897">
    <property type="protein sequence ID" value="KIZ03186.1"/>
    <property type="molecule type" value="Genomic_DNA"/>
</dbReference>
<dbReference type="InterPro" id="IPR000169">
    <property type="entry name" value="Pept_cys_AS"/>
</dbReference>
<dbReference type="GO" id="GO:0008234">
    <property type="term" value="F:cysteine-type peptidase activity"/>
    <property type="evidence" value="ECO:0007669"/>
    <property type="project" value="InterPro"/>
</dbReference>
<feature type="chain" id="PRO_5018770611" description="Peptidase C1A papain C-terminal domain-containing protein" evidence="3">
    <location>
        <begin position="19"/>
        <end position="207"/>
    </location>
</feature>
<dbReference type="OrthoDB" id="10253408at2759"/>
<evidence type="ECO:0000259" key="4">
    <source>
        <dbReference type="SMART" id="SM00645"/>
    </source>
</evidence>
<dbReference type="Proteomes" id="UP000054498">
    <property type="component" value="Unassembled WGS sequence"/>
</dbReference>
<dbReference type="PANTHER" id="PTHR12411">
    <property type="entry name" value="CYSTEINE PROTEASE FAMILY C1-RELATED"/>
    <property type="match status" value="1"/>
</dbReference>
<dbReference type="InterPro" id="IPR039417">
    <property type="entry name" value="Peptidase_C1A_papain-like"/>
</dbReference>
<reference evidence="5 6" key="1">
    <citation type="journal article" date="2013" name="BMC Genomics">
        <title>Reconstruction of the lipid metabolism for the microalga Monoraphidium neglectum from its genome sequence reveals characteristics suitable for biofuel production.</title>
        <authorList>
            <person name="Bogen C."/>
            <person name="Al-Dilaimi A."/>
            <person name="Albersmeier A."/>
            <person name="Wichmann J."/>
            <person name="Grundmann M."/>
            <person name="Rupp O."/>
            <person name="Lauersen K.J."/>
            <person name="Blifernez-Klassen O."/>
            <person name="Kalinowski J."/>
            <person name="Goesmann A."/>
            <person name="Mussgnug J.H."/>
            <person name="Kruse O."/>
        </authorList>
    </citation>
    <scope>NUCLEOTIDE SEQUENCE [LARGE SCALE GENOMIC DNA]</scope>
    <source>
        <strain evidence="5 6">SAG 48.87</strain>
    </source>
</reference>
<dbReference type="GeneID" id="25737645"/>
<dbReference type="RefSeq" id="XP_013902205.1">
    <property type="nucleotide sequence ID" value="XM_014046751.1"/>
</dbReference>
<feature type="signal peptide" evidence="3">
    <location>
        <begin position="1"/>
        <end position="18"/>
    </location>
</feature>
<sequence length="207" mass="22575">MALRASLLGIVLVGMAAALDLDSALLREQHHQELLQAKGAEVKFGTWQDNLQFALDYNEKHASHWVGLNALADLTPDEFRRQYGLGAGRYKRARGSAKVDGFAHGDLDEAQLPPAVDWRQKGAVAEVKNQAACGSCWAFSTTGAVEGINKLATGQLVSLSEQFLVDCDTAQDKGCSGGLMDFAFEFIHEHGGIEYEEDYPYTGERVI</sequence>
<dbReference type="SMART" id="SM00645">
    <property type="entry name" value="Pept_C1"/>
    <property type="match status" value="1"/>
</dbReference>
<keyword evidence="2" id="KW-1015">Disulfide bond</keyword>
<evidence type="ECO:0000256" key="3">
    <source>
        <dbReference type="SAM" id="SignalP"/>
    </source>
</evidence>
<evidence type="ECO:0000256" key="2">
    <source>
        <dbReference type="ARBA" id="ARBA00023157"/>
    </source>
</evidence>
<evidence type="ECO:0000256" key="1">
    <source>
        <dbReference type="ARBA" id="ARBA00008455"/>
    </source>
</evidence>
<evidence type="ECO:0000313" key="5">
    <source>
        <dbReference type="EMBL" id="KIZ03186.1"/>
    </source>
</evidence>
<dbReference type="InterPro" id="IPR013128">
    <property type="entry name" value="Peptidase_C1A"/>
</dbReference>
<dbReference type="GO" id="GO:0006508">
    <property type="term" value="P:proteolysis"/>
    <property type="evidence" value="ECO:0007669"/>
    <property type="project" value="InterPro"/>
</dbReference>
<dbReference type="KEGG" id="mng:MNEG_4768"/>
<dbReference type="InterPro" id="IPR000668">
    <property type="entry name" value="Peptidase_C1A_C"/>
</dbReference>
<dbReference type="PROSITE" id="PS00139">
    <property type="entry name" value="THIOL_PROTEASE_CYS"/>
    <property type="match status" value="1"/>
</dbReference>
<name>A0A0D2NCZ5_9CHLO</name>
<feature type="domain" description="Peptidase C1A papain C-terminal" evidence="4">
    <location>
        <begin position="112"/>
        <end position="207"/>
    </location>
</feature>
<evidence type="ECO:0000313" key="6">
    <source>
        <dbReference type="Proteomes" id="UP000054498"/>
    </source>
</evidence>
<comment type="similarity">
    <text evidence="1">Belongs to the peptidase C1 family.</text>
</comment>
<dbReference type="Pfam" id="PF00112">
    <property type="entry name" value="Peptidase_C1"/>
    <property type="match status" value="1"/>
</dbReference>
<dbReference type="AlphaFoldDB" id="A0A0D2NCZ5"/>
<dbReference type="InterPro" id="IPR013201">
    <property type="entry name" value="Prot_inhib_I29"/>
</dbReference>
<dbReference type="CDD" id="cd02248">
    <property type="entry name" value="Peptidase_C1A"/>
    <property type="match status" value="1"/>
</dbReference>
<proteinExistence type="inferred from homology"/>